<dbReference type="InterPro" id="IPR041664">
    <property type="entry name" value="AAA_16"/>
</dbReference>
<dbReference type="SUPFAM" id="SSF46894">
    <property type="entry name" value="C-terminal effector domain of the bipartite response regulators"/>
    <property type="match status" value="1"/>
</dbReference>
<dbReference type="Proteomes" id="UP001500767">
    <property type="component" value="Unassembled WGS sequence"/>
</dbReference>
<accession>A0ABP6WLJ2</accession>
<keyword evidence="1" id="KW-0547">Nucleotide-binding</keyword>
<dbReference type="PROSITE" id="PS50043">
    <property type="entry name" value="HTH_LUXR_2"/>
    <property type="match status" value="1"/>
</dbReference>
<dbReference type="PRINTS" id="PR00038">
    <property type="entry name" value="HTHLUXR"/>
</dbReference>
<dbReference type="Pfam" id="PF13191">
    <property type="entry name" value="AAA_16"/>
    <property type="match status" value="1"/>
</dbReference>
<gene>
    <name evidence="4" type="ORF">GCM10022197_05130</name>
</gene>
<dbReference type="InterPro" id="IPR016032">
    <property type="entry name" value="Sig_transdc_resp-reg_C-effctor"/>
</dbReference>
<dbReference type="InterPro" id="IPR027417">
    <property type="entry name" value="P-loop_NTPase"/>
</dbReference>
<comment type="caution">
    <text evidence="4">The sequence shown here is derived from an EMBL/GenBank/DDBJ whole genome shotgun (WGS) entry which is preliminary data.</text>
</comment>
<dbReference type="SUPFAM" id="SSF52540">
    <property type="entry name" value="P-loop containing nucleoside triphosphate hydrolases"/>
    <property type="match status" value="1"/>
</dbReference>
<keyword evidence="2" id="KW-0067">ATP-binding</keyword>
<dbReference type="SMART" id="SM00421">
    <property type="entry name" value="HTH_LUXR"/>
    <property type="match status" value="1"/>
</dbReference>
<dbReference type="PROSITE" id="PS00622">
    <property type="entry name" value="HTH_LUXR_1"/>
    <property type="match status" value="1"/>
</dbReference>
<name>A0ABP6WLJ2_9ACTN</name>
<evidence type="ECO:0000256" key="2">
    <source>
        <dbReference type="ARBA" id="ARBA00022840"/>
    </source>
</evidence>
<dbReference type="InterPro" id="IPR000792">
    <property type="entry name" value="Tscrpt_reg_LuxR_C"/>
</dbReference>
<dbReference type="Gene3D" id="3.40.50.300">
    <property type="entry name" value="P-loop containing nucleotide triphosphate hydrolases"/>
    <property type="match status" value="1"/>
</dbReference>
<proteinExistence type="predicted"/>
<sequence length="934" mass="99430">MQDVTGTGEARAAAGLPVGAAGPVLGRGDELDRLGRAVEDVDLGGSALLLTGEPGIGKSTLVRAASRLALDRGHHLLEATGVESEEGLAFAGLQVLLGPVLPSARTLPAAQRRALATAFGLEEGPAPQTFLVGLAALNLLSEVASGRPVSVVVDDAQWLDGPTQEVLAFVARRVAGDPVLLVVALRSGHESPLLRAGLETVSLEGLDEDAARAVLAVAARDLDEADRRTVLEQALGNPLALVELPASLRATRTGAGGRAPRPVALSARLERAFAARLPELPPRTRDALLVAALDAEDALPEILAGASVLGGAPVDATVLEPAVRVGLLSFDELHVRFRHPLVRAGVLQSEPTTRRQAASAALADVLADQPLRRTWYRAQATSGPDEEVARELEDAHTENLRRGSVTAAIAALERAAQLTAGSARRGHRLLLAAELAFGLGQADLVARLLGDAEGQTLDELDRARLEWLRELPDDTDLRNPRRILELSEIAVRAARACDSDLALNLLVAAAVRCHWSWPAPQVRDRVVAAVESLVGHEADPRYVAALAVAQPLDQGRRVAGLLSAAVVGGATDPESLSLYGMAAFAVGDQLRAADFLDRAEAGCRLEARLGLLTQVLALRSAVGVDLGDWGSAAAAVDEARRLASETRQATWRAGTLSTTARGCALRGDTAHALGLAAELESTAGARGNVCSRASALLARGFALLTEGRQREAYDVLRRLFDPEDPACHERERLPGVMFLVEAAVQSGRREEARLVVERLEDAARRCAAPLLDVHLLYARAVLADDGDAERLYVVALHQDLSRWPLVRARLQLAYGAWLRRQRRPSDARVPLRAARDTLAWVGARTWLEQARAELRATGDRSAISDDQPDAAPWQDRLTAQELHIARLAAEGLSNREIGERLFMSHRTVGAHLRHVFPKLGITSRVQLAGLLAPG</sequence>
<keyword evidence="5" id="KW-1185">Reference proteome</keyword>
<dbReference type="EMBL" id="BAAAYR010000001">
    <property type="protein sequence ID" value="GAA3553035.1"/>
    <property type="molecule type" value="Genomic_DNA"/>
</dbReference>
<feature type="domain" description="HTH luxR-type" evidence="3">
    <location>
        <begin position="870"/>
        <end position="934"/>
    </location>
</feature>
<dbReference type="CDD" id="cd06170">
    <property type="entry name" value="LuxR_C_like"/>
    <property type="match status" value="1"/>
</dbReference>
<dbReference type="InterPro" id="IPR036388">
    <property type="entry name" value="WH-like_DNA-bd_sf"/>
</dbReference>
<evidence type="ECO:0000313" key="5">
    <source>
        <dbReference type="Proteomes" id="UP001500767"/>
    </source>
</evidence>
<evidence type="ECO:0000259" key="3">
    <source>
        <dbReference type="PROSITE" id="PS50043"/>
    </source>
</evidence>
<protein>
    <submittedName>
        <fullName evidence="4">LuxR family transcriptional regulator</fullName>
    </submittedName>
</protein>
<reference evidence="5" key="1">
    <citation type="journal article" date="2019" name="Int. J. Syst. Evol. Microbiol.">
        <title>The Global Catalogue of Microorganisms (GCM) 10K type strain sequencing project: providing services to taxonomists for standard genome sequencing and annotation.</title>
        <authorList>
            <consortium name="The Broad Institute Genomics Platform"/>
            <consortium name="The Broad Institute Genome Sequencing Center for Infectious Disease"/>
            <person name="Wu L."/>
            <person name="Ma J."/>
        </authorList>
    </citation>
    <scope>NUCLEOTIDE SEQUENCE [LARGE SCALE GENOMIC DNA]</scope>
    <source>
        <strain evidence="5">JCM 16540</strain>
    </source>
</reference>
<dbReference type="Gene3D" id="1.10.10.10">
    <property type="entry name" value="Winged helix-like DNA-binding domain superfamily/Winged helix DNA-binding domain"/>
    <property type="match status" value="1"/>
</dbReference>
<dbReference type="PANTHER" id="PTHR16305">
    <property type="entry name" value="TESTICULAR SOLUBLE ADENYLYL CYCLASE"/>
    <property type="match status" value="1"/>
</dbReference>
<evidence type="ECO:0000256" key="1">
    <source>
        <dbReference type="ARBA" id="ARBA00022741"/>
    </source>
</evidence>
<evidence type="ECO:0000313" key="4">
    <source>
        <dbReference type="EMBL" id="GAA3553035.1"/>
    </source>
</evidence>
<dbReference type="PANTHER" id="PTHR16305:SF35">
    <property type="entry name" value="TRANSCRIPTIONAL ACTIVATOR DOMAIN"/>
    <property type="match status" value="1"/>
</dbReference>
<dbReference type="Pfam" id="PF00196">
    <property type="entry name" value="GerE"/>
    <property type="match status" value="1"/>
</dbReference>
<organism evidence="4 5">
    <name type="scientific">Microlunatus spumicola</name>
    <dbReference type="NCBI Taxonomy" id="81499"/>
    <lineage>
        <taxon>Bacteria</taxon>
        <taxon>Bacillati</taxon>
        <taxon>Actinomycetota</taxon>
        <taxon>Actinomycetes</taxon>
        <taxon>Propionibacteriales</taxon>
        <taxon>Propionibacteriaceae</taxon>
        <taxon>Microlunatus</taxon>
    </lineage>
</organism>